<protein>
    <submittedName>
        <fullName evidence="1">Uncharacterized protein</fullName>
    </submittedName>
</protein>
<dbReference type="InParanoid" id="T1HU09"/>
<keyword evidence="2" id="KW-1185">Reference proteome</keyword>
<dbReference type="Proteomes" id="UP000015103">
    <property type="component" value="Unassembled WGS sequence"/>
</dbReference>
<dbReference type="InterPro" id="IPR031389">
    <property type="entry name" value="RBIS"/>
</dbReference>
<dbReference type="EMBL" id="ACPB03018829">
    <property type="status" value="NOT_ANNOTATED_CDS"/>
    <property type="molecule type" value="Genomic_DNA"/>
</dbReference>
<proteinExistence type="predicted"/>
<organism evidence="1 2">
    <name type="scientific">Rhodnius prolixus</name>
    <name type="common">Triatomid bug</name>
    <dbReference type="NCBI Taxonomy" id="13249"/>
    <lineage>
        <taxon>Eukaryota</taxon>
        <taxon>Metazoa</taxon>
        <taxon>Ecdysozoa</taxon>
        <taxon>Arthropoda</taxon>
        <taxon>Hexapoda</taxon>
        <taxon>Insecta</taxon>
        <taxon>Pterygota</taxon>
        <taxon>Neoptera</taxon>
        <taxon>Paraneoptera</taxon>
        <taxon>Hemiptera</taxon>
        <taxon>Heteroptera</taxon>
        <taxon>Panheteroptera</taxon>
        <taxon>Cimicomorpha</taxon>
        <taxon>Reduviidae</taxon>
        <taxon>Triatominae</taxon>
        <taxon>Rhodnius</taxon>
    </lineage>
</organism>
<sequence length="106" mass="12236">MKNQKKNNPFKVNHVRSIKSKAKAKAYSGRLKKLIDLVKTKVENIDNQLKNIEEIVRQTPEVLKCNSEMSNNTEGSMKKKIIEQFKKTEINTEEALAKLETWSCSK</sequence>
<dbReference type="AlphaFoldDB" id="T1HU09"/>
<dbReference type="EnsemblMetazoa" id="RPRC007529-RA">
    <property type="protein sequence ID" value="RPRC007529-PA"/>
    <property type="gene ID" value="RPRC007529"/>
</dbReference>
<evidence type="ECO:0000313" key="1">
    <source>
        <dbReference type="EnsemblMetazoa" id="RPRC007529-PA"/>
    </source>
</evidence>
<name>T1HU09_RHOPR</name>
<accession>T1HU09</accession>
<dbReference type="Pfam" id="PF15679">
    <property type="entry name" value="DUF4665"/>
    <property type="match status" value="1"/>
</dbReference>
<dbReference type="VEuPathDB" id="VectorBase:RPRC007529"/>
<dbReference type="GO" id="GO:0042254">
    <property type="term" value="P:ribosome biogenesis"/>
    <property type="evidence" value="ECO:0007669"/>
    <property type="project" value="InterPro"/>
</dbReference>
<reference evidence="1" key="1">
    <citation type="submission" date="2015-05" db="UniProtKB">
        <authorList>
            <consortium name="EnsemblMetazoa"/>
        </authorList>
    </citation>
    <scope>IDENTIFICATION</scope>
</reference>
<evidence type="ECO:0000313" key="2">
    <source>
        <dbReference type="Proteomes" id="UP000015103"/>
    </source>
</evidence>
<dbReference type="HOGENOM" id="CLU_2226419_0_0_1"/>